<evidence type="ECO:0000256" key="1">
    <source>
        <dbReference type="SAM" id="MobiDB-lite"/>
    </source>
</evidence>
<dbReference type="Proteomes" id="UP001642260">
    <property type="component" value="Unassembled WGS sequence"/>
</dbReference>
<dbReference type="EMBL" id="CAKOAT010107376">
    <property type="protein sequence ID" value="CAH8327110.1"/>
    <property type="molecule type" value="Genomic_DNA"/>
</dbReference>
<keyword evidence="3" id="KW-1185">Reference proteome</keyword>
<dbReference type="InterPro" id="IPR038765">
    <property type="entry name" value="Papain-like_cys_pep_sf"/>
</dbReference>
<dbReference type="SUPFAM" id="SSF54001">
    <property type="entry name" value="Cysteine proteinases"/>
    <property type="match status" value="1"/>
</dbReference>
<gene>
    <name evidence="2" type="ORF">ERUC_LOCUS10953</name>
</gene>
<name>A0ABC8JGI5_ERUVS</name>
<evidence type="ECO:0000313" key="2">
    <source>
        <dbReference type="EMBL" id="CAH8327110.1"/>
    </source>
</evidence>
<sequence length="425" mass="47586">MGTRIVSRSGKEKPCVSNELPQPIERKCLTVLGHETEVWIFPTEDTDSSLSETEEEEDDESDDGFPMKQFCGYNQLESPVFSDRDRDQPIQSGTKISVDSTNVKCLTRKSQILAQNSASVPHFNSIEKKFLTVLGHETDVWIFPDDSDSDSSLSEDDEDIYVIERSYIGTTPTNSAMGDLGAVPSNVHTSLASCIEEITKHVEFLKQELAKPIPSRDCLKWADLLFSWIPKTKALPNYSQLAGECWSQALSRGRAYYMAANKIDGKELTSEQLLDGVPKSHLMISGGIDRLENARDFMVENNYVKDMIVHRRPVDPVDFPGFEILLEKLLARAPVVVVFDVLPGYMDYDGKSIFTPDETECALASFERLKQHSVVVTGCGIGLVEGEPIEFWQTHDTRSSEWGVDGFGKLARRYGLMVAAVEFKF</sequence>
<accession>A0ABC8JGI5</accession>
<evidence type="ECO:0000313" key="3">
    <source>
        <dbReference type="Proteomes" id="UP001642260"/>
    </source>
</evidence>
<feature type="region of interest" description="Disordered" evidence="1">
    <location>
        <begin position="42"/>
        <end position="64"/>
    </location>
</feature>
<protein>
    <submittedName>
        <fullName evidence="2">Uncharacterized protein</fullName>
    </submittedName>
</protein>
<dbReference type="Gene3D" id="3.90.70.10">
    <property type="entry name" value="Cysteine proteinases"/>
    <property type="match status" value="1"/>
</dbReference>
<dbReference type="AlphaFoldDB" id="A0ABC8JGI5"/>
<comment type="caution">
    <text evidence="2">The sequence shown here is derived from an EMBL/GenBank/DDBJ whole genome shotgun (WGS) entry which is preliminary data.</text>
</comment>
<organism evidence="2 3">
    <name type="scientific">Eruca vesicaria subsp. sativa</name>
    <name type="common">Garden rocket</name>
    <name type="synonym">Eruca sativa</name>
    <dbReference type="NCBI Taxonomy" id="29727"/>
    <lineage>
        <taxon>Eukaryota</taxon>
        <taxon>Viridiplantae</taxon>
        <taxon>Streptophyta</taxon>
        <taxon>Embryophyta</taxon>
        <taxon>Tracheophyta</taxon>
        <taxon>Spermatophyta</taxon>
        <taxon>Magnoliopsida</taxon>
        <taxon>eudicotyledons</taxon>
        <taxon>Gunneridae</taxon>
        <taxon>Pentapetalae</taxon>
        <taxon>rosids</taxon>
        <taxon>malvids</taxon>
        <taxon>Brassicales</taxon>
        <taxon>Brassicaceae</taxon>
        <taxon>Brassiceae</taxon>
        <taxon>Eruca</taxon>
    </lineage>
</organism>
<proteinExistence type="predicted"/>
<feature type="compositionally biased region" description="Acidic residues" evidence="1">
    <location>
        <begin position="44"/>
        <end position="63"/>
    </location>
</feature>
<reference evidence="2 3" key="1">
    <citation type="submission" date="2022-03" db="EMBL/GenBank/DDBJ databases">
        <authorList>
            <person name="Macdonald S."/>
            <person name="Ahmed S."/>
            <person name="Newling K."/>
        </authorList>
    </citation>
    <scope>NUCLEOTIDE SEQUENCE [LARGE SCALE GENOMIC DNA]</scope>
</reference>